<dbReference type="InterPro" id="IPR027266">
    <property type="entry name" value="TrmE/GcvT-like"/>
</dbReference>
<feature type="domain" description="CAF17 C-terminal" evidence="3">
    <location>
        <begin position="202"/>
        <end position="274"/>
    </location>
</feature>
<evidence type="ECO:0000256" key="1">
    <source>
        <dbReference type="ARBA" id="ARBA00022946"/>
    </source>
</evidence>
<dbReference type="PIRSF" id="PIRSF006487">
    <property type="entry name" value="GcvT"/>
    <property type="match status" value="1"/>
</dbReference>
<evidence type="ECO:0000313" key="5">
    <source>
        <dbReference type="Proteomes" id="UP001280156"/>
    </source>
</evidence>
<keyword evidence="5" id="KW-1185">Reference proteome</keyword>
<dbReference type="Gene3D" id="2.40.30.160">
    <property type="match status" value="1"/>
</dbReference>
<evidence type="ECO:0000313" key="4">
    <source>
        <dbReference type="EMBL" id="MDX8488148.1"/>
    </source>
</evidence>
<reference evidence="4 5" key="1">
    <citation type="submission" date="2023-08" db="EMBL/GenBank/DDBJ databases">
        <title>Implementing the SeqCode for naming new Mesorhizobium species isolated from Vachellia karroo root nodules.</title>
        <authorList>
            <person name="Van Lill M."/>
        </authorList>
    </citation>
    <scope>NUCLEOTIDE SEQUENCE [LARGE SCALE GENOMIC DNA]</scope>
    <source>
        <strain evidence="4 5">VK2B</strain>
    </source>
</reference>
<dbReference type="Pfam" id="PF01571">
    <property type="entry name" value="GCV_T"/>
    <property type="match status" value="1"/>
</dbReference>
<gene>
    <name evidence="4" type="ORF">RFM52_23500</name>
</gene>
<protein>
    <submittedName>
        <fullName evidence="4">Folate-binding protein YgfZ</fullName>
    </submittedName>
</protein>
<comment type="caution">
    <text evidence="4">The sequence shown here is derived from an EMBL/GenBank/DDBJ whole genome shotgun (WGS) entry which is preliminary data.</text>
</comment>
<dbReference type="PANTHER" id="PTHR22602:SF0">
    <property type="entry name" value="TRANSFERASE CAF17, MITOCHONDRIAL-RELATED"/>
    <property type="match status" value="1"/>
</dbReference>
<dbReference type="InterPro" id="IPR057460">
    <property type="entry name" value="CAF17_C"/>
</dbReference>
<dbReference type="Gene3D" id="3.30.1360.120">
    <property type="entry name" value="Probable tRNA modification gtpase trme, domain 1"/>
    <property type="match status" value="1"/>
</dbReference>
<dbReference type="Pfam" id="PF25455">
    <property type="entry name" value="Beta-barrel_CAF17_C"/>
    <property type="match status" value="1"/>
</dbReference>
<accession>A0ABU4YMT2</accession>
<keyword evidence="1" id="KW-0809">Transit peptide</keyword>
<dbReference type="RefSeq" id="WP_320294985.1">
    <property type="nucleotide sequence ID" value="NZ_JAVIIU010000003.1"/>
</dbReference>
<organism evidence="4 5">
    <name type="scientific">Mesorhizobium humile</name>
    <dbReference type="NCBI Taxonomy" id="3072313"/>
    <lineage>
        <taxon>Bacteria</taxon>
        <taxon>Pseudomonadati</taxon>
        <taxon>Pseudomonadota</taxon>
        <taxon>Alphaproteobacteria</taxon>
        <taxon>Hyphomicrobiales</taxon>
        <taxon>Phyllobacteriaceae</taxon>
        <taxon>Mesorhizobium</taxon>
    </lineage>
</organism>
<dbReference type="Proteomes" id="UP001280156">
    <property type="component" value="Unassembled WGS sequence"/>
</dbReference>
<name>A0ABU4YMT2_9HYPH</name>
<dbReference type="InterPro" id="IPR017703">
    <property type="entry name" value="YgfZ/GCV_T_CS"/>
</dbReference>
<dbReference type="NCBIfam" id="TIGR03317">
    <property type="entry name" value="ygfZ_signature"/>
    <property type="match status" value="1"/>
</dbReference>
<evidence type="ECO:0000259" key="2">
    <source>
        <dbReference type="Pfam" id="PF01571"/>
    </source>
</evidence>
<feature type="domain" description="GCVT N-terminal" evidence="2">
    <location>
        <begin position="12"/>
        <end position="79"/>
    </location>
</feature>
<evidence type="ECO:0000259" key="3">
    <source>
        <dbReference type="Pfam" id="PF25455"/>
    </source>
</evidence>
<sequence>MPFAQLKDRALISVSGPDAEHFLQNILTTDLDALGPGQAKPGALLSPQGKILFDFLISRVGDNGFQLECRADIVDDFIRRLMLYRLRARADIAKRDQALVTVSWGDDSTVSFSDSTALADTRFRDVAVRRAYGGEAKDGGDPSAWQMLRIGNGIAESGSDYQLGDAFPHDVLLDETGGVGFKKGCYVGQEVVSRMQHRGTARRRVLIASADSPLPAAGTELTVAGRPVGTLGSVDGRTGLAIARIDRVKAAIDAGEAVMAGEVPVTLAIPGWAKFAFPQDAISAEEA</sequence>
<dbReference type="PANTHER" id="PTHR22602">
    <property type="entry name" value="TRANSFERASE CAF17, MITOCHONDRIAL-RELATED"/>
    <property type="match status" value="1"/>
</dbReference>
<proteinExistence type="predicted"/>
<dbReference type="SUPFAM" id="SSF103025">
    <property type="entry name" value="Folate-binding domain"/>
    <property type="match status" value="1"/>
</dbReference>
<dbReference type="EMBL" id="JAVIIV010000017">
    <property type="protein sequence ID" value="MDX8488148.1"/>
    <property type="molecule type" value="Genomic_DNA"/>
</dbReference>
<dbReference type="InterPro" id="IPR045179">
    <property type="entry name" value="YgfZ/GcvT"/>
</dbReference>
<dbReference type="InterPro" id="IPR006222">
    <property type="entry name" value="GCVT_N"/>
</dbReference>